<accession>A0A7S0PHK2</accession>
<organism evidence="1">
    <name type="scientific">Leptocylindrus aporus</name>
    <dbReference type="NCBI Taxonomy" id="1398097"/>
    <lineage>
        <taxon>Eukaryota</taxon>
        <taxon>Sar</taxon>
        <taxon>Stramenopiles</taxon>
        <taxon>Ochrophyta</taxon>
        <taxon>Bacillariophyta</taxon>
        <taxon>Coscinodiscophyceae</taxon>
        <taxon>Chaetocerotophycidae</taxon>
        <taxon>Leptocylindrales</taxon>
        <taxon>Leptocylindraceae</taxon>
        <taxon>Leptocylindrus</taxon>
    </lineage>
</organism>
<evidence type="ECO:0000313" key="1">
    <source>
        <dbReference type="EMBL" id="CAD8574452.1"/>
    </source>
</evidence>
<name>A0A7S0PHK2_9STRA</name>
<protein>
    <submittedName>
        <fullName evidence="1">Uncharacterized protein</fullName>
    </submittedName>
</protein>
<proteinExistence type="predicted"/>
<dbReference type="EMBL" id="HBEU01000907">
    <property type="protein sequence ID" value="CAD8574452.1"/>
    <property type="molecule type" value="Transcribed_RNA"/>
</dbReference>
<reference evidence="1" key="1">
    <citation type="submission" date="2021-01" db="EMBL/GenBank/DDBJ databases">
        <authorList>
            <person name="Corre E."/>
            <person name="Pelletier E."/>
            <person name="Niang G."/>
            <person name="Scheremetjew M."/>
            <person name="Finn R."/>
            <person name="Kale V."/>
            <person name="Holt S."/>
            <person name="Cochrane G."/>
            <person name="Meng A."/>
            <person name="Brown T."/>
            <person name="Cohen L."/>
        </authorList>
    </citation>
    <scope>NUCLEOTIDE SEQUENCE</scope>
    <source>
        <strain evidence="1">B651</strain>
    </source>
</reference>
<gene>
    <name evidence="1" type="ORF">LDAN0322_LOCUS597</name>
</gene>
<dbReference type="AlphaFoldDB" id="A0A7S0PHK2"/>
<sequence length="121" mass="14541">MVARRKLRGTIIFCQSLAFVSNVDAFVHSTYDLRKRSSYFYPRRPISELYEQDKKDDKQNKSAPWDNLNPYKAGKLFRDFIEEKTRKEDKRVYYLDERFIDYDDGGKKNAVDFMSKQIIYV</sequence>